<keyword evidence="2" id="KW-0966">Cell projection</keyword>
<feature type="region of interest" description="Disordered" evidence="1">
    <location>
        <begin position="1"/>
        <end position="27"/>
    </location>
</feature>
<accession>A0ABT9XJR7</accession>
<keyword evidence="3" id="KW-1185">Reference proteome</keyword>
<dbReference type="Proteomes" id="UP001232973">
    <property type="component" value="Unassembled WGS sequence"/>
</dbReference>
<evidence type="ECO:0000256" key="1">
    <source>
        <dbReference type="SAM" id="MobiDB-lite"/>
    </source>
</evidence>
<sequence length="142" mass="14708">MDSELLGRISQSASRPIRTASAPSGSAASDVSFASVLQQTVSQQSTPSLHFSAHAQLRMSTRGLTLTSADKTRIGQAVGAAATKGAKDAYICYGDMGFVVNVPNRTVITAMTHTDQTVVTNVDSVVVVPRPDQTGGRAAGTD</sequence>
<keyword evidence="2" id="KW-0282">Flagellum</keyword>
<protein>
    <submittedName>
        <fullName evidence="2">Flagellar operon protein</fullName>
    </submittedName>
</protein>
<gene>
    <name evidence="2" type="ORF">J2S03_002420</name>
</gene>
<keyword evidence="2" id="KW-0969">Cilium</keyword>
<evidence type="ECO:0000313" key="2">
    <source>
        <dbReference type="EMBL" id="MDQ0190553.1"/>
    </source>
</evidence>
<comment type="caution">
    <text evidence="2">The sequence shown here is derived from an EMBL/GenBank/DDBJ whole genome shotgun (WGS) entry which is preliminary data.</text>
</comment>
<evidence type="ECO:0000313" key="3">
    <source>
        <dbReference type="Proteomes" id="UP001232973"/>
    </source>
</evidence>
<organism evidence="2 3">
    <name type="scientific">Alicyclobacillus cycloheptanicus</name>
    <dbReference type="NCBI Taxonomy" id="1457"/>
    <lineage>
        <taxon>Bacteria</taxon>
        <taxon>Bacillati</taxon>
        <taxon>Bacillota</taxon>
        <taxon>Bacilli</taxon>
        <taxon>Bacillales</taxon>
        <taxon>Alicyclobacillaceae</taxon>
        <taxon>Alicyclobacillus</taxon>
    </lineage>
</organism>
<dbReference type="RefSeq" id="WP_274456123.1">
    <property type="nucleotide sequence ID" value="NZ_CP067097.1"/>
</dbReference>
<dbReference type="EMBL" id="JAUSTP010000020">
    <property type="protein sequence ID" value="MDQ0190553.1"/>
    <property type="molecule type" value="Genomic_DNA"/>
</dbReference>
<proteinExistence type="predicted"/>
<reference evidence="2 3" key="1">
    <citation type="submission" date="2023-07" db="EMBL/GenBank/DDBJ databases">
        <title>Genomic Encyclopedia of Type Strains, Phase IV (KMG-IV): sequencing the most valuable type-strain genomes for metagenomic binning, comparative biology and taxonomic classification.</title>
        <authorList>
            <person name="Goeker M."/>
        </authorList>
    </citation>
    <scope>NUCLEOTIDE SEQUENCE [LARGE SCALE GENOMIC DNA]</scope>
    <source>
        <strain evidence="2 3">DSM 4006</strain>
    </source>
</reference>
<name>A0ABT9XJR7_9BACL</name>